<dbReference type="EMBL" id="PFHV01000096">
    <property type="protein sequence ID" value="PIX02839.1"/>
    <property type="molecule type" value="Genomic_DNA"/>
</dbReference>
<evidence type="ECO:0000313" key="3">
    <source>
        <dbReference type="Proteomes" id="UP000230505"/>
    </source>
</evidence>
<evidence type="ECO:0000256" key="1">
    <source>
        <dbReference type="SAM" id="SignalP"/>
    </source>
</evidence>
<evidence type="ECO:0000313" key="2">
    <source>
        <dbReference type="EMBL" id="PIX02839.1"/>
    </source>
</evidence>
<name>A0A2M7IXE3_9BACT</name>
<feature type="chain" id="PRO_5014643514" description="DUF5666 domain-containing protein" evidence="1">
    <location>
        <begin position="34"/>
        <end position="354"/>
    </location>
</feature>
<dbReference type="AlphaFoldDB" id="A0A2M7IXE3"/>
<organism evidence="2 3">
    <name type="scientific">bacterium (Candidatus Gribaldobacteria) CG_4_8_14_3_um_filter_42_11</name>
    <dbReference type="NCBI Taxonomy" id="2014267"/>
    <lineage>
        <taxon>Bacteria</taxon>
        <taxon>Candidatus Gribaldobacteria</taxon>
    </lineage>
</organism>
<evidence type="ECO:0008006" key="4">
    <source>
        <dbReference type="Google" id="ProtNLM"/>
    </source>
</evidence>
<accession>A0A2M7IXE3</accession>
<gene>
    <name evidence="2" type="ORF">COZ78_03595</name>
</gene>
<sequence length="354" mass="39243">MTINMNQILAKQGKWFFVIAFVVISFSASSVFASPPAPTPMCQISGVIKSVEFKEAYDEACLKEPYGCPTDMELNHPARYFFDVSINSVSHVSGDTSFNTCQNIYSVGKVQKIFINKDKVKSGDIFSVNQKIDGIVRSFWGASFDSYTLGTITQPQPVKLTISGYVVSGGDTTPQGLFDAPRKFVYKIKTDTGSIIDVTYTAYPPSPVGDQERKKIRLSFHAGSVLIGDYLQARGSFAKSANVLTVADEGDYIETSQKSQPPEKPIIPPVKENVVLTIKSSSEISAMLVEQKQLKAVDDIELSSDEQQYTVRGYHDAKFLFFIPVSVKVELKINAVNGNIEQVKKSWWAFLVRY</sequence>
<protein>
    <recommendedName>
        <fullName evidence="4">DUF5666 domain-containing protein</fullName>
    </recommendedName>
</protein>
<comment type="caution">
    <text evidence="2">The sequence shown here is derived from an EMBL/GenBank/DDBJ whole genome shotgun (WGS) entry which is preliminary data.</text>
</comment>
<dbReference type="Proteomes" id="UP000230505">
    <property type="component" value="Unassembled WGS sequence"/>
</dbReference>
<keyword evidence="1" id="KW-0732">Signal</keyword>
<feature type="signal peptide" evidence="1">
    <location>
        <begin position="1"/>
        <end position="33"/>
    </location>
</feature>
<reference evidence="3" key="1">
    <citation type="submission" date="2017-09" db="EMBL/GenBank/DDBJ databases">
        <title>Depth-based differentiation of microbial function through sediment-hosted aquifers and enrichment of novel symbionts in the deep terrestrial subsurface.</title>
        <authorList>
            <person name="Probst A.J."/>
            <person name="Ladd B."/>
            <person name="Jarett J.K."/>
            <person name="Geller-Mcgrath D.E."/>
            <person name="Sieber C.M.K."/>
            <person name="Emerson J.B."/>
            <person name="Anantharaman K."/>
            <person name="Thomas B.C."/>
            <person name="Malmstrom R."/>
            <person name="Stieglmeier M."/>
            <person name="Klingl A."/>
            <person name="Woyke T."/>
            <person name="Ryan C.M."/>
            <person name="Banfield J.F."/>
        </authorList>
    </citation>
    <scope>NUCLEOTIDE SEQUENCE [LARGE SCALE GENOMIC DNA]</scope>
</reference>
<proteinExistence type="predicted"/>